<reference evidence="10" key="1">
    <citation type="submission" date="2016-11" db="UniProtKB">
        <authorList>
            <consortium name="WormBaseParasite"/>
        </authorList>
    </citation>
    <scope>IDENTIFICATION</scope>
</reference>
<keyword evidence="9" id="KW-1185">Reference proteome</keyword>
<evidence type="ECO:0000256" key="4">
    <source>
        <dbReference type="ARBA" id="ARBA00023136"/>
    </source>
</evidence>
<evidence type="ECO:0000256" key="3">
    <source>
        <dbReference type="ARBA" id="ARBA00022989"/>
    </source>
</evidence>
<dbReference type="GO" id="GO:0016020">
    <property type="term" value="C:membrane"/>
    <property type="evidence" value="ECO:0007669"/>
    <property type="project" value="UniProtKB-SubCell"/>
</dbReference>
<evidence type="ECO:0000256" key="6">
    <source>
        <dbReference type="ARBA" id="ARBA00047790"/>
    </source>
</evidence>
<comment type="similarity">
    <text evidence="5">Belongs to the DHHC palmitoyltransferase family. ERF2/ZDHHC9 subfamily.</text>
</comment>
<feature type="domain" description="Palmitoyltransferase DHHC" evidence="8">
    <location>
        <begin position="133"/>
        <end position="253"/>
    </location>
</feature>
<feature type="transmembrane region" description="Helical" evidence="7">
    <location>
        <begin position="73"/>
        <end position="95"/>
    </location>
</feature>
<keyword evidence="7" id="KW-0808">Transferase</keyword>
<keyword evidence="2 7" id="KW-0812">Transmembrane</keyword>
<evidence type="ECO:0000313" key="10">
    <source>
        <dbReference type="WBParaSite" id="L893_g27244.t1"/>
    </source>
</evidence>
<comment type="domain">
    <text evidence="7">The DHHC domain is required for palmitoyltransferase activity.</text>
</comment>
<accession>A0A1I7ZJS4</accession>
<feature type="transmembrane region" description="Helical" evidence="7">
    <location>
        <begin position="179"/>
        <end position="203"/>
    </location>
</feature>
<keyword evidence="3 7" id="KW-1133">Transmembrane helix</keyword>
<dbReference type="EC" id="2.3.1.225" evidence="7"/>
<dbReference type="WBParaSite" id="L893_g27244.t1">
    <property type="protein sequence ID" value="L893_g27244.t1"/>
    <property type="gene ID" value="L893_g27244"/>
</dbReference>
<dbReference type="Proteomes" id="UP000095287">
    <property type="component" value="Unplaced"/>
</dbReference>
<feature type="transmembrane region" description="Helical" evidence="7">
    <location>
        <begin position="215"/>
        <end position="237"/>
    </location>
</feature>
<feature type="transmembrane region" description="Helical" evidence="7">
    <location>
        <begin position="46"/>
        <end position="67"/>
    </location>
</feature>
<evidence type="ECO:0000256" key="5">
    <source>
        <dbReference type="ARBA" id="ARBA00023463"/>
    </source>
</evidence>
<keyword evidence="7" id="KW-0012">Acyltransferase</keyword>
<dbReference type="GO" id="GO:0019706">
    <property type="term" value="F:protein-cysteine S-palmitoyltransferase activity"/>
    <property type="evidence" value="ECO:0007669"/>
    <property type="project" value="UniProtKB-EC"/>
</dbReference>
<sequence length="473" mass="51971">MSARGPLRYVYLHLSAVIEAHVLPLSRNREMPRICKKISSALPAAIAWLLILGCSGGFFGILVPAIVRQFHLLGLAMSAVDVILFFFVVSNLIMAQSMDPGIYPMAVGAELHQADEFRSPLYKNIEINGITVRMKWCQTCNFYRPPRSSHCSVCNRCIDTFDHHCPWVHNCVGKRNYRYFFLFLYSLSFHMIYVFGLSLLFTLSNSDDFLTRPNLCAIVLMALCVLLAVPVLGLTIFHTFLVVQGRTTNEQVTGKFRNGFNPFSHGCVGNVKAALLHSLIPSYTGYETTLKDPTTIENEALIDPENPSVLYIPGENKAKDGHIKMLRTKAMDETASVGTALSLAAGGSVRKVKVGADGSTCNLYDEEEDEAVEDESAPLDPYEASVREALKNARIPSSERIAKLTRSTSKSSANHVTVTSIPHSVSAAATTTVTSTGFPQKMRSTALEGVDRSKPLKFTEAVKLHDSLSNVGV</sequence>
<protein>
    <recommendedName>
        <fullName evidence="7">Palmitoyltransferase</fullName>
        <ecNumber evidence="7">2.3.1.225</ecNumber>
    </recommendedName>
</protein>
<dbReference type="AlphaFoldDB" id="A0A1I7ZJS4"/>
<organism evidence="9 10">
    <name type="scientific">Steinernema glaseri</name>
    <dbReference type="NCBI Taxonomy" id="37863"/>
    <lineage>
        <taxon>Eukaryota</taxon>
        <taxon>Metazoa</taxon>
        <taxon>Ecdysozoa</taxon>
        <taxon>Nematoda</taxon>
        <taxon>Chromadorea</taxon>
        <taxon>Rhabditida</taxon>
        <taxon>Tylenchina</taxon>
        <taxon>Panagrolaimomorpha</taxon>
        <taxon>Strongyloidoidea</taxon>
        <taxon>Steinernematidae</taxon>
        <taxon>Steinernema</taxon>
    </lineage>
</organism>
<dbReference type="PANTHER" id="PTHR12349">
    <property type="entry name" value="ANKYRIN REPEAT AND LEM DOMAIN-CONTAINING PROTEIN 2"/>
    <property type="match status" value="1"/>
</dbReference>
<dbReference type="PANTHER" id="PTHR12349:SF2">
    <property type="entry name" value="PALMITOYLTRANSFERASE ZDHHC8"/>
    <property type="match status" value="1"/>
</dbReference>
<keyword evidence="4 7" id="KW-0472">Membrane</keyword>
<evidence type="ECO:0000259" key="8">
    <source>
        <dbReference type="Pfam" id="PF01529"/>
    </source>
</evidence>
<dbReference type="PROSITE" id="PS50216">
    <property type="entry name" value="DHHC"/>
    <property type="match status" value="1"/>
</dbReference>
<evidence type="ECO:0000256" key="7">
    <source>
        <dbReference type="RuleBase" id="RU079119"/>
    </source>
</evidence>
<proteinExistence type="inferred from homology"/>
<comment type="catalytic activity">
    <reaction evidence="6">
        <text>L-cysteinyl-[protein] + hexadecanoyl-CoA = S-hexadecanoyl-L-cysteinyl-[protein] + CoA</text>
        <dbReference type="Rhea" id="RHEA:36683"/>
        <dbReference type="Rhea" id="RHEA-COMP:10131"/>
        <dbReference type="Rhea" id="RHEA-COMP:11032"/>
        <dbReference type="ChEBI" id="CHEBI:29950"/>
        <dbReference type="ChEBI" id="CHEBI:57287"/>
        <dbReference type="ChEBI" id="CHEBI:57379"/>
        <dbReference type="ChEBI" id="CHEBI:74151"/>
        <dbReference type="EC" id="2.3.1.225"/>
    </reaction>
    <physiologicalReaction direction="left-to-right" evidence="6">
        <dbReference type="Rhea" id="RHEA:36684"/>
    </physiologicalReaction>
</comment>
<dbReference type="InterPro" id="IPR001594">
    <property type="entry name" value="Palmitoyltrfase_DHHC"/>
</dbReference>
<name>A0A1I7ZJS4_9BILA</name>
<evidence type="ECO:0000313" key="9">
    <source>
        <dbReference type="Proteomes" id="UP000095287"/>
    </source>
</evidence>
<comment type="subcellular location">
    <subcellularLocation>
        <location evidence="1">Membrane</location>
        <topology evidence="1">Multi-pass membrane protein</topology>
    </subcellularLocation>
</comment>
<evidence type="ECO:0000256" key="2">
    <source>
        <dbReference type="ARBA" id="ARBA00022692"/>
    </source>
</evidence>
<evidence type="ECO:0000256" key="1">
    <source>
        <dbReference type="ARBA" id="ARBA00004141"/>
    </source>
</evidence>
<dbReference type="Pfam" id="PF01529">
    <property type="entry name" value="DHHC"/>
    <property type="match status" value="1"/>
</dbReference>